<evidence type="ECO:0000313" key="1">
    <source>
        <dbReference type="EMBL" id="EFU32401.1"/>
    </source>
</evidence>
<accession>A0AAN3M4V6</accession>
<comment type="caution">
    <text evidence="1">The sequence shown here is derived from an EMBL/GenBank/DDBJ whole genome shotgun (WGS) entry which is preliminary data.</text>
</comment>
<dbReference type="EMBL" id="ADWQ01000087">
    <property type="protein sequence ID" value="EFU32401.1"/>
    <property type="molecule type" value="Genomic_DNA"/>
</dbReference>
<proteinExistence type="predicted"/>
<sequence length="39" mass="4678">MCNSVLHDEEIQLPFRRPLTTINDRYQRSIPVLSIVLFY</sequence>
<dbReference type="AlphaFoldDB" id="A0AAN3M4V6"/>
<organism evidence="1 2">
    <name type="scientific">Escherichia coli MS 85-1</name>
    <dbReference type="NCBI Taxonomy" id="679202"/>
    <lineage>
        <taxon>Bacteria</taxon>
        <taxon>Pseudomonadati</taxon>
        <taxon>Pseudomonadota</taxon>
        <taxon>Gammaproteobacteria</taxon>
        <taxon>Enterobacterales</taxon>
        <taxon>Enterobacteriaceae</taxon>
        <taxon>Escherichia</taxon>
    </lineage>
</organism>
<name>A0AAN3M4V6_ECOLX</name>
<dbReference type="Proteomes" id="UP000005056">
    <property type="component" value="Unassembled WGS sequence"/>
</dbReference>
<reference evidence="1 2" key="1">
    <citation type="submission" date="2010-09" db="EMBL/GenBank/DDBJ databases">
        <authorList>
            <person name="Weinstock G."/>
            <person name="Sodergren E."/>
            <person name="Clifton S."/>
            <person name="Fulton L."/>
            <person name="Fulton B."/>
            <person name="Courtney L."/>
            <person name="Fronick C."/>
            <person name="Harrison M."/>
            <person name="Strong C."/>
            <person name="Farmer C."/>
            <person name="Delahaunty K."/>
            <person name="Markovic C."/>
            <person name="Hall O."/>
            <person name="Minx P."/>
            <person name="Tomlinson C."/>
            <person name="Mitreva M."/>
            <person name="Hou S."/>
            <person name="Chen J."/>
            <person name="Wollam A."/>
            <person name="Pepin K.H."/>
            <person name="Johnson M."/>
            <person name="Bhonagiri V."/>
            <person name="Zhang X."/>
            <person name="Suruliraj S."/>
            <person name="Warren W."/>
            <person name="Chinwalla A."/>
            <person name="Mardis E.R."/>
            <person name="Wilson R.K."/>
        </authorList>
    </citation>
    <scope>NUCLEOTIDE SEQUENCE [LARGE SCALE GENOMIC DNA]</scope>
    <source>
        <strain evidence="1 2">MS 85-1</strain>
    </source>
</reference>
<evidence type="ECO:0000313" key="2">
    <source>
        <dbReference type="Proteomes" id="UP000005056"/>
    </source>
</evidence>
<gene>
    <name evidence="1" type="ORF">HMPREF9350_05779</name>
</gene>
<protein>
    <submittedName>
        <fullName evidence="1">Uncharacterized protein</fullName>
    </submittedName>
</protein>